<dbReference type="EMBL" id="JAIVGD010000028">
    <property type="protein sequence ID" value="KAH0739710.1"/>
    <property type="molecule type" value="Genomic_DNA"/>
</dbReference>
<keyword evidence="4" id="KW-0804">Transcription</keyword>
<feature type="compositionally biased region" description="Acidic residues" evidence="7">
    <location>
        <begin position="639"/>
        <end position="662"/>
    </location>
</feature>
<dbReference type="PANTHER" id="PTHR46266">
    <property type="entry name" value="TRANSCRIPTION FACTOR TT8"/>
    <property type="match status" value="1"/>
</dbReference>
<evidence type="ECO:0000256" key="4">
    <source>
        <dbReference type="ARBA" id="ARBA00023163"/>
    </source>
</evidence>
<comment type="subcellular location">
    <subcellularLocation>
        <location evidence="1">Nucleus</location>
    </subcellularLocation>
</comment>
<feature type="compositionally biased region" description="Polar residues" evidence="7">
    <location>
        <begin position="347"/>
        <end position="376"/>
    </location>
</feature>
<dbReference type="PANTHER" id="PTHR46266:SF4">
    <property type="entry name" value="TRANSCRIPTION FACTOR TT8"/>
    <property type="match status" value="1"/>
</dbReference>
<evidence type="ECO:0000259" key="8">
    <source>
        <dbReference type="PROSITE" id="PS50888"/>
    </source>
</evidence>
<feature type="compositionally biased region" description="Polar residues" evidence="7">
    <location>
        <begin position="873"/>
        <end position="886"/>
    </location>
</feature>
<feature type="region of interest" description="Disordered" evidence="7">
    <location>
        <begin position="395"/>
        <end position="416"/>
    </location>
</feature>
<dbReference type="InterPro" id="IPR025742">
    <property type="entry name" value="CSTF2_hinge"/>
</dbReference>
<evidence type="ECO:0000256" key="3">
    <source>
        <dbReference type="ARBA" id="ARBA00023159"/>
    </source>
</evidence>
<name>A0ABQ7TZ06_SOLTU</name>
<feature type="compositionally biased region" description="Low complexity" evidence="7">
    <location>
        <begin position="173"/>
        <end position="187"/>
    </location>
</feature>
<comment type="caution">
    <text evidence="9">The sequence shown here is derived from an EMBL/GenBank/DDBJ whole genome shotgun (WGS) entry which is preliminary data.</text>
</comment>
<keyword evidence="10" id="KW-1185">Reference proteome</keyword>
<evidence type="ECO:0000313" key="9">
    <source>
        <dbReference type="EMBL" id="KAH0739710.1"/>
    </source>
</evidence>
<dbReference type="SUPFAM" id="SSF47459">
    <property type="entry name" value="HLH, helix-loop-helix DNA-binding domain"/>
    <property type="match status" value="1"/>
</dbReference>
<feature type="region of interest" description="Disordered" evidence="7">
    <location>
        <begin position="272"/>
        <end position="313"/>
    </location>
</feature>
<dbReference type="InterPro" id="IPR011598">
    <property type="entry name" value="bHLH_dom"/>
</dbReference>
<evidence type="ECO:0000256" key="7">
    <source>
        <dbReference type="SAM" id="MobiDB-lite"/>
    </source>
</evidence>
<feature type="region of interest" description="Disordered" evidence="7">
    <location>
        <begin position="346"/>
        <end position="376"/>
    </location>
</feature>
<dbReference type="Gene3D" id="4.10.280.10">
    <property type="entry name" value="Helix-loop-helix DNA-binding domain"/>
    <property type="match status" value="1"/>
</dbReference>
<proteinExistence type="predicted"/>
<evidence type="ECO:0000256" key="1">
    <source>
        <dbReference type="ARBA" id="ARBA00004123"/>
    </source>
</evidence>
<protein>
    <recommendedName>
        <fullName evidence="8">BHLH domain-containing protein</fullName>
    </recommendedName>
</protein>
<dbReference type="Pfam" id="PF14327">
    <property type="entry name" value="CSTF2_hinge"/>
    <property type="match status" value="1"/>
</dbReference>
<dbReference type="Pfam" id="PF22754">
    <property type="entry name" value="bHLH-TF_ACT-like_plant"/>
    <property type="match status" value="1"/>
</dbReference>
<dbReference type="Proteomes" id="UP000826656">
    <property type="component" value="Unassembled WGS sequence"/>
</dbReference>
<accession>A0ABQ7TZ06</accession>
<feature type="compositionally biased region" description="Polar residues" evidence="7">
    <location>
        <begin position="395"/>
        <end position="404"/>
    </location>
</feature>
<gene>
    <name evidence="9" type="ORF">KY290_038415</name>
</gene>
<dbReference type="PROSITE" id="PS50888">
    <property type="entry name" value="BHLH"/>
    <property type="match status" value="1"/>
</dbReference>
<dbReference type="InterPro" id="IPR036638">
    <property type="entry name" value="HLH_DNA-bd_sf"/>
</dbReference>
<feature type="region of interest" description="Disordered" evidence="7">
    <location>
        <begin position="590"/>
        <end position="664"/>
    </location>
</feature>
<feature type="region of interest" description="Disordered" evidence="7">
    <location>
        <begin position="158"/>
        <end position="188"/>
    </location>
</feature>
<dbReference type="Pfam" id="PF14215">
    <property type="entry name" value="bHLH-MYC_N"/>
    <property type="match status" value="1"/>
</dbReference>
<dbReference type="Gene3D" id="1.10.20.70">
    <property type="entry name" value="Transcription termination and cleavage factor, C-terminal domain"/>
    <property type="match status" value="1"/>
</dbReference>
<feature type="domain" description="BHLH" evidence="8">
    <location>
        <begin position="882"/>
        <end position="931"/>
    </location>
</feature>
<keyword evidence="2" id="KW-0805">Transcription regulation</keyword>
<dbReference type="InterPro" id="IPR054502">
    <property type="entry name" value="bHLH-TF_ACT-like_plant"/>
</dbReference>
<dbReference type="InterPro" id="IPR025610">
    <property type="entry name" value="MYC/MYB_N"/>
</dbReference>
<keyword evidence="6" id="KW-0175">Coiled coil</keyword>
<keyword evidence="3" id="KW-0010">Activator</keyword>
<evidence type="ECO:0000256" key="2">
    <source>
        <dbReference type="ARBA" id="ARBA00023015"/>
    </source>
</evidence>
<evidence type="ECO:0000256" key="5">
    <source>
        <dbReference type="ARBA" id="ARBA00023242"/>
    </source>
</evidence>
<dbReference type="InterPro" id="IPR038192">
    <property type="entry name" value="CSTF_C_sf"/>
</dbReference>
<dbReference type="Pfam" id="PF14304">
    <property type="entry name" value="CSTF_C"/>
    <property type="match status" value="1"/>
</dbReference>
<sequence length="1081" mass="117370">MFVFSIQGRGGPGMVANADPKKHIGGPAVPVDSALQQPLGMQVAMTAAAVMAGALGASQSGSSFNPSGVDPLTLHMSKLSRSQLNDVMSEFKAMCTQNKEQTRQLLLAIPNLSKALFQAQLILGMVTQSMLQTPNIRQSVVPQLQPLFLDSQRSQQLATQSLPGLPPLPPSLLPQARPQIQPAQPGQNQVLQSLLPTPSRILPSIQPQVSVLNNPPVQVGTSSAIKQQMQPSFLQQAGPVASTNFTYNNQLGTANTSYHPSPSMRPPLLEQSFQGNPSAVSGVLDNTNKDSRRPQVHNNSSLITRPAYPSGLPEEKRAAANNLDLLSRPSKMTRLNDGISYALPDASVSTPQSGPSTQVSAAAETSNPDKQASQVQLPSDVESALLQQVLSLTPEQLSSLPPDQQQRKLEDVTSLPPKGLRNEKIANTAQRVLVWRDGYYNGAIKTRKTVQPMEVTAEEASLHRSQQLRELYDSLSAGDSNPPARRPSAALSPEDLTESEWFYLMCVSFSFPPPIGLPGKAYSKKHHIWIMGANEVDSKVFCRAILAKSARIQTVVCIPLLDGVVELGTTERVQEDIGFIHHVKSFFNEQQQAQPPKPALSEHSTSDPATFSEPHFYSSNTPSSAGICPADQDGRIAGEEENEDEDEDEDEDDEEENDEVELDSNGIAIQSVAGAANPIAAEASELMQLDMSETIRLGSPDDGSNNMDTDLYLDGISQAGNTADSFKAETAISWANFQDLQHLTGVPSYDELSQEDAHYSQTVSAVLEHLSNTSSKFASSTTIMGSISPDSAQSAFTLWPIICSPNPSHCHRQDGGDGSGTSSQWLLKSILFTVPFLHTTKKLHQLPEALSPKSRDTAADSSAAASRFRKGCTINSSTQQEETNGNHVLAERRRREKLNERFIILRSLVPFVTKMDKASILGDTIEYVKQLRKKVQDLEARDRHAETTKNADEKSGTAIVKAFSGKGKRRMKSAVEGSISGAPAKITASPPMDEEVLQVEVSIIENDALVELRCPYKEGLLLDVMQMLRELKVEVVAIQSSLNTGLLLAELRAKVKEDIYGRKASILEVKKSIHQIIPRAN</sequence>
<feature type="coiled-coil region" evidence="6">
    <location>
        <begin position="921"/>
        <end position="948"/>
    </location>
</feature>
<dbReference type="InterPro" id="IPR026896">
    <property type="entry name" value="CSTF_C"/>
</dbReference>
<dbReference type="SMART" id="SM00353">
    <property type="entry name" value="HLH"/>
    <property type="match status" value="1"/>
</dbReference>
<keyword evidence="5" id="KW-0539">Nucleus</keyword>
<feature type="region of interest" description="Disordered" evidence="7">
    <location>
        <begin position="871"/>
        <end position="890"/>
    </location>
</feature>
<dbReference type="Gene3D" id="1.25.40.630">
    <property type="match status" value="1"/>
</dbReference>
<reference evidence="9 10" key="1">
    <citation type="journal article" date="2021" name="bioRxiv">
        <title>Chromosome-scale and haplotype-resolved genome assembly of a tetraploid potato cultivar.</title>
        <authorList>
            <person name="Sun H."/>
            <person name="Jiao W.-B."/>
            <person name="Krause K."/>
            <person name="Campoy J.A."/>
            <person name="Goel M."/>
            <person name="Folz-Donahue K."/>
            <person name="Kukat C."/>
            <person name="Huettel B."/>
            <person name="Schneeberger K."/>
        </authorList>
    </citation>
    <scope>NUCLEOTIDE SEQUENCE [LARGE SCALE GENOMIC DNA]</scope>
    <source>
        <strain evidence="9">SolTubOtavaFocal</strain>
        <tissue evidence="9">Leaves</tissue>
    </source>
</reference>
<dbReference type="Pfam" id="PF00010">
    <property type="entry name" value="HLH"/>
    <property type="match status" value="1"/>
</dbReference>
<organism evidence="9 10">
    <name type="scientific">Solanum tuberosum</name>
    <name type="common">Potato</name>
    <dbReference type="NCBI Taxonomy" id="4113"/>
    <lineage>
        <taxon>Eukaryota</taxon>
        <taxon>Viridiplantae</taxon>
        <taxon>Streptophyta</taxon>
        <taxon>Embryophyta</taxon>
        <taxon>Tracheophyta</taxon>
        <taxon>Spermatophyta</taxon>
        <taxon>Magnoliopsida</taxon>
        <taxon>eudicotyledons</taxon>
        <taxon>Gunneridae</taxon>
        <taxon>Pentapetalae</taxon>
        <taxon>asterids</taxon>
        <taxon>lamiids</taxon>
        <taxon>Solanales</taxon>
        <taxon>Solanaceae</taxon>
        <taxon>Solanoideae</taxon>
        <taxon>Solaneae</taxon>
        <taxon>Solanum</taxon>
    </lineage>
</organism>
<evidence type="ECO:0000313" key="10">
    <source>
        <dbReference type="Proteomes" id="UP000826656"/>
    </source>
</evidence>
<evidence type="ECO:0000256" key="6">
    <source>
        <dbReference type="SAM" id="Coils"/>
    </source>
</evidence>